<accession>A0AAV1B995</accession>
<reference evidence="5 6" key="1">
    <citation type="submission" date="2023-01" db="EMBL/GenBank/DDBJ databases">
        <authorList>
            <person name="Kreplak J."/>
        </authorList>
    </citation>
    <scope>NUCLEOTIDE SEQUENCE [LARGE SCALE GENOMIC DNA]</scope>
</reference>
<organism evidence="5 6">
    <name type="scientific">Vicia faba</name>
    <name type="common">Broad bean</name>
    <name type="synonym">Faba vulgaris</name>
    <dbReference type="NCBI Taxonomy" id="3906"/>
    <lineage>
        <taxon>Eukaryota</taxon>
        <taxon>Viridiplantae</taxon>
        <taxon>Streptophyta</taxon>
        <taxon>Embryophyta</taxon>
        <taxon>Tracheophyta</taxon>
        <taxon>Spermatophyta</taxon>
        <taxon>Magnoliopsida</taxon>
        <taxon>eudicotyledons</taxon>
        <taxon>Gunneridae</taxon>
        <taxon>Pentapetalae</taxon>
        <taxon>rosids</taxon>
        <taxon>fabids</taxon>
        <taxon>Fabales</taxon>
        <taxon>Fabaceae</taxon>
        <taxon>Papilionoideae</taxon>
        <taxon>50 kb inversion clade</taxon>
        <taxon>NPAAA clade</taxon>
        <taxon>Hologalegina</taxon>
        <taxon>IRL clade</taxon>
        <taxon>Fabeae</taxon>
        <taxon>Vicia</taxon>
    </lineage>
</organism>
<dbReference type="GO" id="GO:0098542">
    <property type="term" value="P:defense response to other organism"/>
    <property type="evidence" value="ECO:0007669"/>
    <property type="project" value="InterPro"/>
</dbReference>
<dbReference type="PANTHER" id="PTHR31234">
    <property type="entry name" value="LATE EMBRYOGENESIS ABUNDANT (LEA) HYDROXYPROLINE-RICH GLYCOPROTEIN FAMILY"/>
    <property type="match status" value="1"/>
</dbReference>
<evidence type="ECO:0000313" key="5">
    <source>
        <dbReference type="EMBL" id="CAI8618966.1"/>
    </source>
</evidence>
<dbReference type="GO" id="GO:0005886">
    <property type="term" value="C:plasma membrane"/>
    <property type="evidence" value="ECO:0007669"/>
    <property type="project" value="TreeGrafter"/>
</dbReference>
<sequence length="264" mass="29551">MEGQRASQINNGTTATTDTVVVDNDDDVVSPPPSLPPPPGRARYDNMYIVQFPKDQVYRVPPSENALIVERYRNIPKNNDVTSRKFCCCCSLRCLLTIVTILITIFAIVGIAIAILFFIFNLSGPTFSINHFGFKNGTGPPHYEISLRAKNPNQRLGIKYISSEVSLIFDDNEVGTGKFPTLLEQGKDAMTQFKVDVTGKHPLSKRMKNTPLDLELDMNLCTRITALKLSTWIMNADVVCKFKVNNLGSNTRILSQRCDTNFRQ</sequence>
<keyword evidence="4" id="KW-0812">Transmembrane</keyword>
<comment type="subcellular location">
    <subcellularLocation>
        <location evidence="1">Membrane</location>
    </subcellularLocation>
</comment>
<feature type="transmembrane region" description="Helical" evidence="4">
    <location>
        <begin position="95"/>
        <end position="120"/>
    </location>
</feature>
<feature type="compositionally biased region" description="Low complexity" evidence="3">
    <location>
        <begin position="13"/>
        <end position="22"/>
    </location>
</feature>
<dbReference type="InterPro" id="IPR044839">
    <property type="entry name" value="NDR1-like"/>
</dbReference>
<evidence type="ECO:0000256" key="4">
    <source>
        <dbReference type="SAM" id="Phobius"/>
    </source>
</evidence>
<feature type="region of interest" description="Disordered" evidence="3">
    <location>
        <begin position="1"/>
        <end position="38"/>
    </location>
</feature>
<keyword evidence="2 4" id="KW-0472">Membrane</keyword>
<evidence type="ECO:0000313" key="6">
    <source>
        <dbReference type="Proteomes" id="UP001157006"/>
    </source>
</evidence>
<evidence type="ECO:0000256" key="2">
    <source>
        <dbReference type="ARBA" id="ARBA00023136"/>
    </source>
</evidence>
<dbReference type="EMBL" id="OX451741">
    <property type="protein sequence ID" value="CAI8618966.1"/>
    <property type="molecule type" value="Genomic_DNA"/>
</dbReference>
<keyword evidence="4" id="KW-1133">Transmembrane helix</keyword>
<evidence type="ECO:0000256" key="3">
    <source>
        <dbReference type="SAM" id="MobiDB-lite"/>
    </source>
</evidence>
<protein>
    <recommendedName>
        <fullName evidence="7">Late embryogenesis abundant protein LEA-2 subgroup domain-containing protein</fullName>
    </recommendedName>
</protein>
<dbReference type="AlphaFoldDB" id="A0AAV1B995"/>
<proteinExistence type="predicted"/>
<dbReference type="Proteomes" id="UP001157006">
    <property type="component" value="Chromosome 6"/>
</dbReference>
<evidence type="ECO:0008006" key="7">
    <source>
        <dbReference type="Google" id="ProtNLM"/>
    </source>
</evidence>
<feature type="compositionally biased region" description="Polar residues" evidence="3">
    <location>
        <begin position="1"/>
        <end position="12"/>
    </location>
</feature>
<evidence type="ECO:0000256" key="1">
    <source>
        <dbReference type="ARBA" id="ARBA00004370"/>
    </source>
</evidence>
<dbReference type="PANTHER" id="PTHR31234:SF72">
    <property type="entry name" value="NDR1_HIN1-LIKE PROTEIN 6"/>
    <property type="match status" value="1"/>
</dbReference>
<gene>
    <name evidence="5" type="ORF">VFH_VI148560</name>
</gene>
<name>A0AAV1B995_VICFA</name>
<keyword evidence="6" id="KW-1185">Reference proteome</keyword>